<evidence type="ECO:0000256" key="3">
    <source>
        <dbReference type="ARBA" id="ARBA00022840"/>
    </source>
</evidence>
<keyword evidence="2" id="KW-0547">Nucleotide-binding</keyword>
<dbReference type="AlphaFoldDB" id="A0A1Q9EPH4"/>
<evidence type="ECO:0000313" key="6">
    <source>
        <dbReference type="EMBL" id="OLQ09339.1"/>
    </source>
</evidence>
<feature type="domain" description="tRNA synthetases class I catalytic" evidence="5">
    <location>
        <begin position="1"/>
        <end position="224"/>
    </location>
</feature>
<dbReference type="Pfam" id="PF01406">
    <property type="entry name" value="tRNA-synt_1e"/>
    <property type="match status" value="1"/>
</dbReference>
<evidence type="ECO:0000256" key="4">
    <source>
        <dbReference type="SAM" id="Coils"/>
    </source>
</evidence>
<dbReference type="Proteomes" id="UP000186817">
    <property type="component" value="Unassembled WGS sequence"/>
</dbReference>
<dbReference type="EMBL" id="LSRX01000098">
    <property type="protein sequence ID" value="OLQ09339.1"/>
    <property type="molecule type" value="Genomic_DNA"/>
</dbReference>
<keyword evidence="3" id="KW-0067">ATP-binding</keyword>
<sequence>MDALGILRPDVVTRITEYMDGRVQKFIERLEEMGVAYGSGGSVYFDIASFEKMGYHYRKLVPALCATAKEMEEGEGALAAEDAEKRSPNDFALWKASKPGEPAWESKWGPGRPGWHIECSVMATDVNGEYLDIHAGGEDLKFPHHDNEMAQSEAYLQRSQWVNYFWHAGHLHIEGLKMSKSLKNFITIRQALGMHSPRQLRMMFLMQAWDKGMNYSDQAIDMAKVEERRVHSVLHWSCTKASPCPSRASAKRAMWPENRSVLALVRTYRGLTTFDNESEVLRIKERFDAYCRKDGVHPDGARFFTLPWHRDWFAPPRAKDLMWLVQTPEEEYDLFEQVYKVFRGEVPTFLRESLPKQNLRPYIYISFQIRTQEVESRYENKQVEQGIPLQFKVDVVNFVLPKMAEAVQSVTKLERFLMVVADWSGRSFNHKAWMISMRLSCPDVNCGNISRAFKIWRETVRRLEAAAQPGWRAALAQGWEDALPRCVYDPFYPHHPLMYCDWAGSRCPEQRPIQPFAVFNVRVRQNPGEATVRTDIDSVDDLVRGLAGADWIRLGCLAYAKTPEEVKGSPATEEPSHLAEAEPSAGYAPNIERKTTGDLWAESRADNGAVFYYNVEGFRRFRNGEISEAPQSVWELPPGGPGIGADAVCVARSPPQDSCFQWRIGPLQEEVETSDIFGAQVPNRAGTLRSAGMVKLGEKCTGTVRNREVIVNKAPAGVTRTVFLYVIARDDMKEVSEKHQTEQPTAGRFRFHGSVKHFLGSLDFWLRRPHGQKPSDKEAKIEDSVASCKGAIDAALRDNFATPRVIEALSKLVMECKVAFESLPDLSLEPVVKAAQLVESTLTMLGVEGLRQVREPKEAWTKSLDAFADLRQSVREFAKEKDAAKRKQLIADAVAKAAPAASSARSSGLKELADVMESFQKDLTSLAGEAPAELLGRCDQAEQKEAEEKAKEAAQQKIRNKLDQKAKELKVAEKAAVAPKDLFQNGSNKGVYADFDTEGVPTKLANGEELSAKKRKDLAKELAKQQKDFEKLQKQAGDAGVDAYLAKMRSEVAEMERQLQ</sequence>
<organism evidence="6 7">
    <name type="scientific">Symbiodinium microadriaticum</name>
    <name type="common">Dinoflagellate</name>
    <name type="synonym">Zooxanthella microadriatica</name>
    <dbReference type="NCBI Taxonomy" id="2951"/>
    <lineage>
        <taxon>Eukaryota</taxon>
        <taxon>Sar</taxon>
        <taxon>Alveolata</taxon>
        <taxon>Dinophyceae</taxon>
        <taxon>Suessiales</taxon>
        <taxon>Symbiodiniaceae</taxon>
        <taxon>Symbiodinium</taxon>
    </lineage>
</organism>
<dbReference type="InterPro" id="IPR024909">
    <property type="entry name" value="Cys-tRNA/MSH_ligase"/>
</dbReference>
<dbReference type="InterPro" id="IPR014729">
    <property type="entry name" value="Rossmann-like_a/b/a_fold"/>
</dbReference>
<dbReference type="PANTHER" id="PTHR10890:SF3">
    <property type="entry name" value="CYSTEINE--TRNA LIGASE, CYTOPLASMIC"/>
    <property type="match status" value="1"/>
</dbReference>
<evidence type="ECO:0000256" key="1">
    <source>
        <dbReference type="ARBA" id="ARBA00022598"/>
    </source>
</evidence>
<comment type="caution">
    <text evidence="6">The sequence shown here is derived from an EMBL/GenBank/DDBJ whole genome shotgun (WGS) entry which is preliminary data.</text>
</comment>
<dbReference type="InterPro" id="IPR032678">
    <property type="entry name" value="tRNA-synt_1_cat_dom"/>
</dbReference>
<proteinExistence type="predicted"/>
<keyword evidence="1 6" id="KW-0436">Ligase</keyword>
<dbReference type="PRINTS" id="PR00983">
    <property type="entry name" value="TRNASYNTHCYS"/>
</dbReference>
<name>A0A1Q9EPH4_SYMMI</name>
<evidence type="ECO:0000259" key="5">
    <source>
        <dbReference type="Pfam" id="PF01406"/>
    </source>
</evidence>
<dbReference type="GO" id="GO:0006423">
    <property type="term" value="P:cysteinyl-tRNA aminoacylation"/>
    <property type="evidence" value="ECO:0007669"/>
    <property type="project" value="TreeGrafter"/>
</dbReference>
<feature type="coiled-coil region" evidence="4">
    <location>
        <begin position="941"/>
        <end position="975"/>
    </location>
</feature>
<evidence type="ECO:0000256" key="2">
    <source>
        <dbReference type="ARBA" id="ARBA00022741"/>
    </source>
</evidence>
<dbReference type="GO" id="GO:0004817">
    <property type="term" value="F:cysteine-tRNA ligase activity"/>
    <property type="evidence" value="ECO:0007669"/>
    <property type="project" value="TreeGrafter"/>
</dbReference>
<dbReference type="PANTHER" id="PTHR10890">
    <property type="entry name" value="CYSTEINYL-TRNA SYNTHETASE"/>
    <property type="match status" value="1"/>
</dbReference>
<dbReference type="SUPFAM" id="SSF52374">
    <property type="entry name" value="Nucleotidylyl transferase"/>
    <property type="match status" value="1"/>
</dbReference>
<protein>
    <submittedName>
        <fullName evidence="6">Cysteine--tRNA ligase, cytoplasmic</fullName>
    </submittedName>
</protein>
<evidence type="ECO:0000313" key="7">
    <source>
        <dbReference type="Proteomes" id="UP000186817"/>
    </source>
</evidence>
<accession>A0A1Q9EPH4</accession>
<dbReference type="Gene3D" id="3.40.50.620">
    <property type="entry name" value="HUPs"/>
    <property type="match status" value="1"/>
</dbReference>
<dbReference type="OrthoDB" id="438179at2759"/>
<gene>
    <name evidence="6" type="primary">cysS</name>
    <name evidence="6" type="ORF">AK812_SmicGene7045</name>
</gene>
<reference evidence="6 7" key="1">
    <citation type="submission" date="2016-02" db="EMBL/GenBank/DDBJ databases">
        <title>Genome analysis of coral dinoflagellate symbionts highlights evolutionary adaptations to a symbiotic lifestyle.</title>
        <authorList>
            <person name="Aranda M."/>
            <person name="Li Y."/>
            <person name="Liew Y.J."/>
            <person name="Baumgarten S."/>
            <person name="Simakov O."/>
            <person name="Wilson M."/>
            <person name="Piel J."/>
            <person name="Ashoor H."/>
            <person name="Bougouffa S."/>
            <person name="Bajic V.B."/>
            <person name="Ryu T."/>
            <person name="Ravasi T."/>
            <person name="Bayer T."/>
            <person name="Micklem G."/>
            <person name="Kim H."/>
            <person name="Bhak J."/>
            <person name="Lajeunesse T.C."/>
            <person name="Voolstra C.R."/>
        </authorList>
    </citation>
    <scope>NUCLEOTIDE SEQUENCE [LARGE SCALE GENOMIC DNA]</scope>
    <source>
        <strain evidence="6 7">CCMP2467</strain>
    </source>
</reference>
<keyword evidence="7" id="KW-1185">Reference proteome</keyword>
<keyword evidence="4" id="KW-0175">Coiled coil</keyword>
<dbReference type="GO" id="GO:0005524">
    <property type="term" value="F:ATP binding"/>
    <property type="evidence" value="ECO:0007669"/>
    <property type="project" value="UniProtKB-KW"/>
</dbReference>
<dbReference type="GO" id="GO:0005737">
    <property type="term" value="C:cytoplasm"/>
    <property type="evidence" value="ECO:0007669"/>
    <property type="project" value="TreeGrafter"/>
</dbReference>